<accession>A0AAD8PXN4</accession>
<evidence type="ECO:0000256" key="1">
    <source>
        <dbReference type="SAM" id="MobiDB-lite"/>
    </source>
</evidence>
<comment type="caution">
    <text evidence="2">The sequence shown here is derived from an EMBL/GenBank/DDBJ whole genome shotgun (WGS) entry which is preliminary data.</text>
</comment>
<gene>
    <name evidence="2" type="ORF">LY79DRAFT_244633</name>
</gene>
<sequence length="186" mass="20752">MTNRPFLLRRVCRVADRRWISLDSLRHKTSAGNITHKSSTRLAPMHTPLDWGKCLSGSLTDDRWASIPLLPPTHEVSPSVPPPPRLSLAVAMLWLENFPGDVGSKGRGSRRTPHLPSAQPVGVQRFPSRIPPSRKPHKTENGWLAGAALKRERERERRLSRLERTACGPDRSPSGRHVKTHVGVGE</sequence>
<reference evidence="2" key="1">
    <citation type="submission" date="2021-06" db="EMBL/GenBank/DDBJ databases">
        <title>Comparative genomics, transcriptomics and evolutionary studies reveal genomic signatures of adaptation to plant cell wall in hemibiotrophic fungi.</title>
        <authorList>
            <consortium name="DOE Joint Genome Institute"/>
            <person name="Baroncelli R."/>
            <person name="Diaz J.F."/>
            <person name="Benocci T."/>
            <person name="Peng M."/>
            <person name="Battaglia E."/>
            <person name="Haridas S."/>
            <person name="Andreopoulos W."/>
            <person name="Labutti K."/>
            <person name="Pangilinan J."/>
            <person name="Floch G.L."/>
            <person name="Makela M.R."/>
            <person name="Henrissat B."/>
            <person name="Grigoriev I.V."/>
            <person name="Crouch J.A."/>
            <person name="De Vries R.P."/>
            <person name="Sukno S.A."/>
            <person name="Thon M.R."/>
        </authorList>
    </citation>
    <scope>NUCLEOTIDE SEQUENCE</scope>
    <source>
        <strain evidence="2">CBS 125086</strain>
    </source>
</reference>
<feature type="region of interest" description="Disordered" evidence="1">
    <location>
        <begin position="103"/>
        <end position="186"/>
    </location>
</feature>
<evidence type="ECO:0000313" key="2">
    <source>
        <dbReference type="EMBL" id="KAK1586020.1"/>
    </source>
</evidence>
<keyword evidence="3" id="KW-1185">Reference proteome</keyword>
<proteinExistence type="predicted"/>
<dbReference type="GeneID" id="85436016"/>
<protein>
    <submittedName>
        <fullName evidence="2">Uncharacterized protein</fullName>
    </submittedName>
</protein>
<dbReference type="EMBL" id="JAHLJV010000039">
    <property type="protein sequence ID" value="KAK1586020.1"/>
    <property type="molecule type" value="Genomic_DNA"/>
</dbReference>
<feature type="compositionally biased region" description="Basic and acidic residues" evidence="1">
    <location>
        <begin position="149"/>
        <end position="164"/>
    </location>
</feature>
<dbReference type="AlphaFoldDB" id="A0AAD8PXN4"/>
<dbReference type="Proteomes" id="UP001230504">
    <property type="component" value="Unassembled WGS sequence"/>
</dbReference>
<dbReference type="RefSeq" id="XP_060412988.1">
    <property type="nucleotide sequence ID" value="XM_060551776.1"/>
</dbReference>
<organism evidence="2 3">
    <name type="scientific">Colletotrichum navitas</name>
    <dbReference type="NCBI Taxonomy" id="681940"/>
    <lineage>
        <taxon>Eukaryota</taxon>
        <taxon>Fungi</taxon>
        <taxon>Dikarya</taxon>
        <taxon>Ascomycota</taxon>
        <taxon>Pezizomycotina</taxon>
        <taxon>Sordariomycetes</taxon>
        <taxon>Hypocreomycetidae</taxon>
        <taxon>Glomerellales</taxon>
        <taxon>Glomerellaceae</taxon>
        <taxon>Colletotrichum</taxon>
        <taxon>Colletotrichum graminicola species complex</taxon>
    </lineage>
</organism>
<evidence type="ECO:0000313" key="3">
    <source>
        <dbReference type="Proteomes" id="UP001230504"/>
    </source>
</evidence>
<name>A0AAD8PXN4_9PEZI</name>